<dbReference type="EMBL" id="CM047940">
    <property type="protein sequence ID" value="KAI9904253.1"/>
    <property type="molecule type" value="Genomic_DNA"/>
</dbReference>
<sequence length="386" mass="42366">MASCRRSFALSKRIGSPGTARQLHVQSSTRRPLLREKQPKGAIESPVSHVCHMTSVRKLLEHLFAMGDARYTTDAKQTTDASRPDKPEPGSVEDLKHRQAVAPRPFKSPQKISALLELDQIMAPSDNNEPDQAPRVPILVDDVAGVAGMVDDIAGLPASPPSLYVDLEGVNLSRSGTVSIMQLHAAPSGKTYLVDVHLLRGRAFSTRGTGGRTLRHLLEDADVPKVFFDVRNDSDALYAHFGVRLRGVQDLQLMEAAARPRRGRRAVAGLAQCIQTSPRIPDAEKEACARVKEAGVRLFSPKFGGTHEVFNRRPLGPEVMLYCAQDVEVLPRLWEHYDSRIGRAWKGKVASASAVRVVQSQSPGYKADGPNRALLPVSWLRSSRFN</sequence>
<dbReference type="Proteomes" id="UP001163324">
    <property type="component" value="Chromosome 1"/>
</dbReference>
<accession>A0ACC0VFK4</accession>
<protein>
    <submittedName>
        <fullName evidence="1">Uncharacterized protein</fullName>
    </submittedName>
</protein>
<comment type="caution">
    <text evidence="1">The sequence shown here is derived from an EMBL/GenBank/DDBJ whole genome shotgun (WGS) entry which is preliminary data.</text>
</comment>
<keyword evidence="2" id="KW-1185">Reference proteome</keyword>
<evidence type="ECO:0000313" key="2">
    <source>
        <dbReference type="Proteomes" id="UP001163324"/>
    </source>
</evidence>
<evidence type="ECO:0000313" key="1">
    <source>
        <dbReference type="EMBL" id="KAI9904253.1"/>
    </source>
</evidence>
<organism evidence="1 2">
    <name type="scientific">Trichothecium roseum</name>
    <dbReference type="NCBI Taxonomy" id="47278"/>
    <lineage>
        <taxon>Eukaryota</taxon>
        <taxon>Fungi</taxon>
        <taxon>Dikarya</taxon>
        <taxon>Ascomycota</taxon>
        <taxon>Pezizomycotina</taxon>
        <taxon>Sordariomycetes</taxon>
        <taxon>Hypocreomycetidae</taxon>
        <taxon>Hypocreales</taxon>
        <taxon>Hypocreales incertae sedis</taxon>
        <taxon>Trichothecium</taxon>
    </lineage>
</organism>
<name>A0ACC0VFK4_9HYPO</name>
<gene>
    <name evidence="1" type="ORF">N3K66_000782</name>
</gene>
<reference evidence="1" key="1">
    <citation type="submission" date="2022-10" db="EMBL/GenBank/DDBJ databases">
        <title>Complete Genome of Trichothecium roseum strain YXFP-22015, a Plant Pathogen Isolated from Citrus.</title>
        <authorList>
            <person name="Wang Y."/>
            <person name="Zhu L."/>
        </authorList>
    </citation>
    <scope>NUCLEOTIDE SEQUENCE</scope>
    <source>
        <strain evidence="1">YXFP-22015</strain>
    </source>
</reference>
<proteinExistence type="predicted"/>